<name>A0ABP6Q5G8_9ACTN</name>
<keyword evidence="2" id="KW-0808">Transferase</keyword>
<proteinExistence type="predicted"/>
<dbReference type="InterPro" id="IPR029063">
    <property type="entry name" value="SAM-dependent_MTases_sf"/>
</dbReference>
<dbReference type="GO" id="GO:0032259">
    <property type="term" value="P:methylation"/>
    <property type="evidence" value="ECO:0007669"/>
    <property type="project" value="UniProtKB-KW"/>
</dbReference>
<dbReference type="CDD" id="cd02440">
    <property type="entry name" value="AdoMet_MTases"/>
    <property type="match status" value="1"/>
</dbReference>
<sequence length="219" mass="23584">MADLRERWKRDRLTAAVYDLGVQSYPVAWAGGRALWGYEINRLWKSVGELAGTPDDSVVLDLPCGGGTSFRALSRGRRLRYVAADLSETMLDRARAQAAGRSLGQVRFVRTDAGSLPFADASFDLVTSFNGLHVFADPAGAVAEFARVLRPGGTLRGTAVVTGERRRGDLLVRALRLTGTFGPAGSADDLESWLSPHFDDVEIETAGSVAGFSARRITP</sequence>
<organism evidence="2 3">
    <name type="scientific">Actinocorallia longicatena</name>
    <dbReference type="NCBI Taxonomy" id="111803"/>
    <lineage>
        <taxon>Bacteria</taxon>
        <taxon>Bacillati</taxon>
        <taxon>Actinomycetota</taxon>
        <taxon>Actinomycetes</taxon>
        <taxon>Streptosporangiales</taxon>
        <taxon>Thermomonosporaceae</taxon>
        <taxon>Actinocorallia</taxon>
    </lineage>
</organism>
<dbReference type="Gene3D" id="3.40.50.150">
    <property type="entry name" value="Vaccinia Virus protein VP39"/>
    <property type="match status" value="1"/>
</dbReference>
<dbReference type="Proteomes" id="UP001501237">
    <property type="component" value="Unassembled WGS sequence"/>
</dbReference>
<evidence type="ECO:0000313" key="2">
    <source>
        <dbReference type="EMBL" id="GAA3200984.1"/>
    </source>
</evidence>
<evidence type="ECO:0000259" key="1">
    <source>
        <dbReference type="Pfam" id="PF08241"/>
    </source>
</evidence>
<protein>
    <submittedName>
        <fullName evidence="2">Class I SAM-dependent methyltransferase</fullName>
    </submittedName>
</protein>
<dbReference type="SUPFAM" id="SSF53335">
    <property type="entry name" value="S-adenosyl-L-methionine-dependent methyltransferases"/>
    <property type="match status" value="1"/>
</dbReference>
<keyword evidence="3" id="KW-1185">Reference proteome</keyword>
<accession>A0ABP6Q5G8</accession>
<dbReference type="PANTHER" id="PTHR43591">
    <property type="entry name" value="METHYLTRANSFERASE"/>
    <property type="match status" value="1"/>
</dbReference>
<dbReference type="RefSeq" id="WP_344823480.1">
    <property type="nucleotide sequence ID" value="NZ_BAAAUV010000003.1"/>
</dbReference>
<dbReference type="Pfam" id="PF08241">
    <property type="entry name" value="Methyltransf_11"/>
    <property type="match status" value="1"/>
</dbReference>
<dbReference type="InterPro" id="IPR013216">
    <property type="entry name" value="Methyltransf_11"/>
</dbReference>
<dbReference type="PANTHER" id="PTHR43591:SF99">
    <property type="entry name" value="OS06G0646000 PROTEIN"/>
    <property type="match status" value="1"/>
</dbReference>
<dbReference type="GO" id="GO:0008168">
    <property type="term" value="F:methyltransferase activity"/>
    <property type="evidence" value="ECO:0007669"/>
    <property type="project" value="UniProtKB-KW"/>
</dbReference>
<evidence type="ECO:0000313" key="3">
    <source>
        <dbReference type="Proteomes" id="UP001501237"/>
    </source>
</evidence>
<reference evidence="3" key="1">
    <citation type="journal article" date="2019" name="Int. J. Syst. Evol. Microbiol.">
        <title>The Global Catalogue of Microorganisms (GCM) 10K type strain sequencing project: providing services to taxonomists for standard genome sequencing and annotation.</title>
        <authorList>
            <consortium name="The Broad Institute Genomics Platform"/>
            <consortium name="The Broad Institute Genome Sequencing Center for Infectious Disease"/>
            <person name="Wu L."/>
            <person name="Ma J."/>
        </authorList>
    </citation>
    <scope>NUCLEOTIDE SEQUENCE [LARGE SCALE GENOMIC DNA]</scope>
    <source>
        <strain evidence="3">JCM 9377</strain>
    </source>
</reference>
<gene>
    <name evidence="2" type="ORF">GCM10010468_13980</name>
</gene>
<feature type="domain" description="Methyltransferase type 11" evidence="1">
    <location>
        <begin position="60"/>
        <end position="155"/>
    </location>
</feature>
<keyword evidence="2" id="KW-0489">Methyltransferase</keyword>
<dbReference type="EMBL" id="BAAAUV010000003">
    <property type="protein sequence ID" value="GAA3200984.1"/>
    <property type="molecule type" value="Genomic_DNA"/>
</dbReference>
<comment type="caution">
    <text evidence="2">The sequence shown here is derived from an EMBL/GenBank/DDBJ whole genome shotgun (WGS) entry which is preliminary data.</text>
</comment>